<gene>
    <name evidence="16" type="ORF">BDN70DRAFT_880422</name>
</gene>
<feature type="compositionally biased region" description="Pro residues" evidence="14">
    <location>
        <begin position="1143"/>
        <end position="1154"/>
    </location>
</feature>
<dbReference type="GO" id="GO:0051301">
    <property type="term" value="P:cell division"/>
    <property type="evidence" value="ECO:0007669"/>
    <property type="project" value="UniProtKB-KW"/>
</dbReference>
<dbReference type="EMBL" id="MU155243">
    <property type="protein sequence ID" value="KAF9478081.1"/>
    <property type="molecule type" value="Genomic_DNA"/>
</dbReference>
<feature type="coiled-coil region" evidence="13">
    <location>
        <begin position="343"/>
        <end position="584"/>
    </location>
</feature>
<dbReference type="Pfam" id="PF12455">
    <property type="entry name" value="Dynactin"/>
    <property type="match status" value="1"/>
</dbReference>
<dbReference type="PANTHER" id="PTHR18916:SF6">
    <property type="entry name" value="DYNACTIN SUBUNIT 1"/>
    <property type="match status" value="1"/>
</dbReference>
<feature type="region of interest" description="Disordered" evidence="14">
    <location>
        <begin position="1080"/>
        <end position="1100"/>
    </location>
</feature>
<keyword evidence="7" id="KW-0493">Microtubule</keyword>
<feature type="compositionally biased region" description="Polar residues" evidence="14">
    <location>
        <begin position="1080"/>
        <end position="1091"/>
    </location>
</feature>
<evidence type="ECO:0000256" key="4">
    <source>
        <dbReference type="ARBA" id="ARBA00011010"/>
    </source>
</evidence>
<dbReference type="GO" id="GO:0005816">
    <property type="term" value="C:spindle pole body"/>
    <property type="evidence" value="ECO:0007669"/>
    <property type="project" value="TreeGrafter"/>
</dbReference>
<evidence type="ECO:0000313" key="17">
    <source>
        <dbReference type="Proteomes" id="UP000807469"/>
    </source>
</evidence>
<proteinExistence type="inferred from homology"/>
<dbReference type="Proteomes" id="UP000807469">
    <property type="component" value="Unassembled WGS sequence"/>
</dbReference>
<dbReference type="GO" id="GO:0000743">
    <property type="term" value="P:nuclear migration involved in conjugation with cellular fusion"/>
    <property type="evidence" value="ECO:0007669"/>
    <property type="project" value="TreeGrafter"/>
</dbReference>
<evidence type="ECO:0000256" key="10">
    <source>
        <dbReference type="ARBA" id="ARBA00023054"/>
    </source>
</evidence>
<evidence type="ECO:0000256" key="9">
    <source>
        <dbReference type="ARBA" id="ARBA00023017"/>
    </source>
</evidence>
<comment type="similarity">
    <text evidence="4">Belongs to the dynactin 150 kDa subunit family.</text>
</comment>
<dbReference type="GO" id="GO:0030286">
    <property type="term" value="C:dynein complex"/>
    <property type="evidence" value="ECO:0007669"/>
    <property type="project" value="UniProtKB-KW"/>
</dbReference>
<evidence type="ECO:0000256" key="13">
    <source>
        <dbReference type="SAM" id="Coils"/>
    </source>
</evidence>
<evidence type="ECO:0000256" key="7">
    <source>
        <dbReference type="ARBA" id="ARBA00022701"/>
    </source>
</evidence>
<dbReference type="InterPro" id="IPR000938">
    <property type="entry name" value="CAP-Gly_domain"/>
</dbReference>
<dbReference type="GO" id="GO:0005874">
    <property type="term" value="C:microtubule"/>
    <property type="evidence" value="ECO:0007669"/>
    <property type="project" value="UniProtKB-KW"/>
</dbReference>
<feature type="compositionally biased region" description="Pro residues" evidence="14">
    <location>
        <begin position="238"/>
        <end position="256"/>
    </location>
</feature>
<keyword evidence="5" id="KW-0963">Cytoplasm</keyword>
<dbReference type="PANTHER" id="PTHR18916">
    <property type="entry name" value="DYNACTIN 1-RELATED MICROTUBULE-BINDING"/>
    <property type="match status" value="1"/>
</dbReference>
<comment type="subcellular location">
    <subcellularLocation>
        <location evidence="3">Cytoplasm</location>
        <location evidence="3">Cell cortex</location>
    </subcellularLocation>
    <subcellularLocation>
        <location evidence="1">Cytoplasm</location>
        <location evidence="1">Cytoskeleton</location>
        <location evidence="1">Microtubule organizing center</location>
        <location evidence="1">Centrosome</location>
        <location evidence="1">Centriole</location>
    </subcellularLocation>
    <subcellularLocation>
        <location evidence="2">Cytoplasm</location>
        <location evidence="2">Cytoskeleton</location>
        <location evidence="2">Spindle</location>
    </subcellularLocation>
</comment>
<dbReference type="SMART" id="SM01052">
    <property type="entry name" value="CAP_GLY"/>
    <property type="match status" value="1"/>
</dbReference>
<dbReference type="Gene3D" id="1.10.287.1490">
    <property type="match status" value="1"/>
</dbReference>
<feature type="compositionally biased region" description="Polar residues" evidence="14">
    <location>
        <begin position="178"/>
        <end position="187"/>
    </location>
</feature>
<evidence type="ECO:0000256" key="6">
    <source>
        <dbReference type="ARBA" id="ARBA00022618"/>
    </source>
</evidence>
<evidence type="ECO:0000256" key="11">
    <source>
        <dbReference type="ARBA" id="ARBA00023212"/>
    </source>
</evidence>
<evidence type="ECO:0000256" key="5">
    <source>
        <dbReference type="ARBA" id="ARBA00022490"/>
    </source>
</evidence>
<feature type="domain" description="CAP-Gly" evidence="15">
    <location>
        <begin position="34"/>
        <end position="69"/>
    </location>
</feature>
<dbReference type="AlphaFoldDB" id="A0A9P5Z245"/>
<accession>A0A9P5Z245</accession>
<dbReference type="GO" id="GO:0000132">
    <property type="term" value="P:establishment of mitotic spindle orientation"/>
    <property type="evidence" value="ECO:0007669"/>
    <property type="project" value="TreeGrafter"/>
</dbReference>
<name>A0A9P5Z245_9AGAR</name>
<keyword evidence="10 13" id="KW-0175">Coiled coil</keyword>
<sequence>MSNVMDPPLGSIVSIPQGRGVVRFKGPTSFMASGKWVGIELYEKNGKNDGSVDGIAYFTCEQGFGVFVRPSQIRAIHGSELDAVASPRAQPPPTTRPALGHQRVPSGSGLLRASSIKGPPSSAGSSASTRSASPVKPAIAALASSPSLARSRSTSIRGPPSPTKLSTSISAPRKSLITRPSPTQDTPLSPPAGARNGATTSTHAKRQSISMTNGPFPTKRTSSPLSMPPMQSVLSEPSPRPPSRLSSPPPPPPPKPAIDDKELQELRAKVRVLEAKRADDARHVRELETRLSDAESFVALRPKLQAKLTSLQTDLIATRRELADAKQISELAETRFIDAQEQLEMVMLDKEVAEERAELAESELEDAKEKLAILEVEMDVMKEEGNIAADNPVAKDSLAFIQLEKQNERLKEALIKLRDISQESEQEQRRRISEMERDLSGVENLQTSYDEAVIKLSNAEKQIEDLKLQLDDALSMEDMLVGLTAKTLQLGEQVEEMRITIEDLEVLKQLSEELEENHVETEKQLNEDLEAKQSVIREHARKIESLEETCQDYEGTITQFRDLVMQLQTDLDQLRTQTQTAQSESASAASQAANVMSLNLKLQSSAQKNQARTIDLEVKSIEAKECRELLGIIQPYLPQLYVETDWDATSCYLFFRRMAYKADLINNVVAQIHNLPEALNGDVSEVLVGVCEMRGRISGLATLCKRFAAVLRHCDVEAFLNIGRLYPEIAPLEKRIDMHIDLLRRDEFRDMECVSDIAKIQAQFEHLAETYFDGFETDLAERELGYVASFDHDLDMFAASISLTRTSVAALVKEEDTQLDMGGYDIDQELFDPLGVLLTRCKSAKTLSRKMIKRLEDLAHDSAAVKPHVIPQMKALSNYIAELVNFGISVAQQIMPHLRDARSSKTSFQLTTILSVVKQSATSTVAKDMKPGASPWEAIGEVITHLIEESSKLVQPISEPENVLKITGTAPWVARISEIKAALAVNVEAERKVASLNDEIQALARSLRTKDQTIQESTVKIELMERRLEAVKKQADTITELENELSKARKQERAYEEAMEQLQTDLDSLEQDNAKLKSLTAGQERQASGPQQPEPENVPIEGSLETSHLLEQIEALRGTVRFLRQENSYLKGHDLLREIEALPPLPGPREPTPPLVASGNSDTEESDTDEAPRPVTLFSLSTETKKLYRDVMNYSSAPRVVDLSALNAKRVEAKGGKVWMPRKKMPSQQVLERKMEGERLSRRVHGLLERASALGASL</sequence>
<feature type="compositionally biased region" description="Low complexity" evidence="14">
    <location>
        <begin position="113"/>
        <end position="156"/>
    </location>
</feature>
<evidence type="ECO:0000256" key="1">
    <source>
        <dbReference type="ARBA" id="ARBA00004114"/>
    </source>
</evidence>
<dbReference type="PROSITE" id="PS00845">
    <property type="entry name" value="CAP_GLY_1"/>
    <property type="match status" value="1"/>
</dbReference>
<keyword evidence="6" id="KW-0132">Cell division</keyword>
<dbReference type="PROSITE" id="PS50245">
    <property type="entry name" value="CAP_GLY_2"/>
    <property type="match status" value="1"/>
</dbReference>
<comment type="caution">
    <text evidence="16">The sequence shown here is derived from an EMBL/GenBank/DDBJ whole genome shotgun (WGS) entry which is preliminary data.</text>
</comment>
<evidence type="ECO:0000313" key="16">
    <source>
        <dbReference type="EMBL" id="KAF9478081.1"/>
    </source>
</evidence>
<evidence type="ECO:0000256" key="2">
    <source>
        <dbReference type="ARBA" id="ARBA00004186"/>
    </source>
</evidence>
<feature type="compositionally biased region" description="Polar residues" evidence="14">
    <location>
        <begin position="197"/>
        <end position="225"/>
    </location>
</feature>
<feature type="region of interest" description="Disordered" evidence="14">
    <location>
        <begin position="82"/>
        <end position="259"/>
    </location>
</feature>
<dbReference type="InterPro" id="IPR036859">
    <property type="entry name" value="CAP-Gly_dom_sf"/>
</dbReference>
<keyword evidence="17" id="KW-1185">Reference proteome</keyword>
<dbReference type="Gene3D" id="2.30.30.190">
    <property type="entry name" value="CAP Gly-rich-like domain"/>
    <property type="match status" value="1"/>
</dbReference>
<dbReference type="GO" id="GO:0005814">
    <property type="term" value="C:centriole"/>
    <property type="evidence" value="ECO:0007669"/>
    <property type="project" value="UniProtKB-SubCell"/>
</dbReference>
<dbReference type="SUPFAM" id="SSF74924">
    <property type="entry name" value="Cap-Gly domain"/>
    <property type="match status" value="1"/>
</dbReference>
<evidence type="ECO:0000256" key="14">
    <source>
        <dbReference type="SAM" id="MobiDB-lite"/>
    </source>
</evidence>
<keyword evidence="12" id="KW-0131">Cell cycle</keyword>
<keyword evidence="8" id="KW-0498">Mitosis</keyword>
<dbReference type="InterPro" id="IPR022157">
    <property type="entry name" value="Dynactin"/>
</dbReference>
<reference evidence="16" key="1">
    <citation type="submission" date="2020-11" db="EMBL/GenBank/DDBJ databases">
        <authorList>
            <consortium name="DOE Joint Genome Institute"/>
            <person name="Ahrendt S."/>
            <person name="Riley R."/>
            <person name="Andreopoulos W."/>
            <person name="Labutti K."/>
            <person name="Pangilinan J."/>
            <person name="Ruiz-Duenas F.J."/>
            <person name="Barrasa J.M."/>
            <person name="Sanchez-Garcia M."/>
            <person name="Camarero S."/>
            <person name="Miyauchi S."/>
            <person name="Serrano A."/>
            <person name="Linde D."/>
            <person name="Babiker R."/>
            <person name="Drula E."/>
            <person name="Ayuso-Fernandez I."/>
            <person name="Pacheco R."/>
            <person name="Padilla G."/>
            <person name="Ferreira P."/>
            <person name="Barriuso J."/>
            <person name="Kellner H."/>
            <person name="Castanera R."/>
            <person name="Alfaro M."/>
            <person name="Ramirez L."/>
            <person name="Pisabarro A.G."/>
            <person name="Kuo A."/>
            <person name="Tritt A."/>
            <person name="Lipzen A."/>
            <person name="He G."/>
            <person name="Yan M."/>
            <person name="Ng V."/>
            <person name="Cullen D."/>
            <person name="Martin F."/>
            <person name="Rosso M.-N."/>
            <person name="Henrissat B."/>
            <person name="Hibbett D."/>
            <person name="Martinez A.T."/>
            <person name="Grigoriev I.V."/>
        </authorList>
    </citation>
    <scope>NUCLEOTIDE SEQUENCE</scope>
    <source>
        <strain evidence="16">CIRM-BRFM 674</strain>
    </source>
</reference>
<evidence type="ECO:0000259" key="15">
    <source>
        <dbReference type="PROSITE" id="PS50245"/>
    </source>
</evidence>
<dbReference type="GO" id="GO:0005819">
    <property type="term" value="C:spindle"/>
    <property type="evidence" value="ECO:0007669"/>
    <property type="project" value="UniProtKB-SubCell"/>
</dbReference>
<protein>
    <submittedName>
        <fullName evidence="16">Dynactin</fullName>
    </submittedName>
</protein>
<keyword evidence="9" id="KW-0243">Dynein</keyword>
<dbReference type="Pfam" id="PF01302">
    <property type="entry name" value="CAP_GLY"/>
    <property type="match status" value="1"/>
</dbReference>
<evidence type="ECO:0000256" key="12">
    <source>
        <dbReference type="ARBA" id="ARBA00023306"/>
    </source>
</evidence>
<organism evidence="16 17">
    <name type="scientific">Pholiota conissans</name>
    <dbReference type="NCBI Taxonomy" id="109636"/>
    <lineage>
        <taxon>Eukaryota</taxon>
        <taxon>Fungi</taxon>
        <taxon>Dikarya</taxon>
        <taxon>Basidiomycota</taxon>
        <taxon>Agaricomycotina</taxon>
        <taxon>Agaricomycetes</taxon>
        <taxon>Agaricomycetidae</taxon>
        <taxon>Agaricales</taxon>
        <taxon>Agaricineae</taxon>
        <taxon>Strophariaceae</taxon>
        <taxon>Pholiota</taxon>
    </lineage>
</organism>
<evidence type="ECO:0000256" key="8">
    <source>
        <dbReference type="ARBA" id="ARBA00022776"/>
    </source>
</evidence>
<feature type="region of interest" description="Disordered" evidence="14">
    <location>
        <begin position="1142"/>
        <end position="1171"/>
    </location>
</feature>
<dbReference type="GO" id="GO:0051286">
    <property type="term" value="C:cell tip"/>
    <property type="evidence" value="ECO:0007669"/>
    <property type="project" value="TreeGrafter"/>
</dbReference>
<dbReference type="OrthoDB" id="2130750at2759"/>
<evidence type="ECO:0000256" key="3">
    <source>
        <dbReference type="ARBA" id="ARBA00004544"/>
    </source>
</evidence>
<keyword evidence="11" id="KW-0206">Cytoskeleton</keyword>